<organism evidence="2 3">
    <name type="scientific">Leishmania donovani</name>
    <dbReference type="NCBI Taxonomy" id="5661"/>
    <lineage>
        <taxon>Eukaryota</taxon>
        <taxon>Discoba</taxon>
        <taxon>Euglenozoa</taxon>
        <taxon>Kinetoplastea</taxon>
        <taxon>Metakinetoplastina</taxon>
        <taxon>Trypanosomatida</taxon>
        <taxon>Trypanosomatidae</taxon>
        <taxon>Leishmaniinae</taxon>
        <taxon>Leishmania</taxon>
    </lineage>
</organism>
<name>A0A504XEF2_LEIDO</name>
<evidence type="ECO:0000313" key="3">
    <source>
        <dbReference type="Proteomes" id="UP000318821"/>
    </source>
</evidence>
<dbReference type="VEuPathDB" id="TriTrypDB:LDHU3_34.6310"/>
<sequence length="206" mass="22994">MFARVPWCRSRRFAAESPPKATIDEHLVIISECRSVGLAGKEQWSAVLPLDGNALFRVMYGDKGPPKGYSVPRFDTNASKRCQTCSSTEHWTFECPLKKSATSSAKKGAAATVKLSPSQMLRYGIKRKSANFVPEPTEREVFDAELRELRNMLTAEVRQELKAKKFAAHKSGNDCKMHEAPLPSAAPKKESPSDPVKIKKERTEKE</sequence>
<feature type="compositionally biased region" description="Basic and acidic residues" evidence="1">
    <location>
        <begin position="187"/>
        <end position="206"/>
    </location>
</feature>
<gene>
    <name evidence="2" type="ORF">CGC20_20520</name>
</gene>
<dbReference type="AlphaFoldDB" id="A0A504XEF2"/>
<comment type="caution">
    <text evidence="2">The sequence shown here is derived from an EMBL/GenBank/DDBJ whole genome shotgun (WGS) entry which is preliminary data.</text>
</comment>
<protein>
    <submittedName>
        <fullName evidence="2">Zinc knuckle family protein</fullName>
    </submittedName>
</protein>
<evidence type="ECO:0000313" key="2">
    <source>
        <dbReference type="EMBL" id="TPP46704.1"/>
    </source>
</evidence>
<feature type="region of interest" description="Disordered" evidence="1">
    <location>
        <begin position="169"/>
        <end position="206"/>
    </location>
</feature>
<proteinExistence type="predicted"/>
<accession>A0A504XEF2</accession>
<dbReference type="VEuPathDB" id="TriTrypDB:LdCL_340049400"/>
<dbReference type="VEuPathDB" id="TriTrypDB:LdBPK_344000.1"/>
<dbReference type="Proteomes" id="UP000318821">
    <property type="component" value="Unassembled WGS sequence"/>
</dbReference>
<evidence type="ECO:0000256" key="1">
    <source>
        <dbReference type="SAM" id="MobiDB-lite"/>
    </source>
</evidence>
<dbReference type="EMBL" id="RHLD01000015">
    <property type="protein sequence ID" value="TPP46704.1"/>
    <property type="molecule type" value="Genomic_DNA"/>
</dbReference>
<dbReference type="Pfam" id="PF13917">
    <property type="entry name" value="zf-CCHC_3"/>
    <property type="match status" value="1"/>
</dbReference>
<reference evidence="3" key="1">
    <citation type="submission" date="2019-02" db="EMBL/GenBank/DDBJ databases">
        <title>FDA dAtabase for Regulatory Grade micrObial Sequences (FDA-ARGOS): Supporting development and validation of Infectious Disease Dx tests.</title>
        <authorList>
            <person name="Duncan R."/>
            <person name="Fisher C."/>
            <person name="Tallon L."/>
            <person name="Sadzewicz L."/>
            <person name="Sengamalay N."/>
            <person name="Ott S."/>
            <person name="Godinez A."/>
            <person name="Nagaraj S."/>
            <person name="Vavikolanu K."/>
            <person name="Vyas G."/>
            <person name="Nadendla S."/>
            <person name="Aluvathingal J."/>
            <person name="Sichtig H."/>
        </authorList>
    </citation>
    <scope>NUCLEOTIDE SEQUENCE [LARGE SCALE GENOMIC DNA]</scope>
    <source>
        <strain evidence="3">FDAARGOS_360</strain>
    </source>
</reference>